<dbReference type="SUPFAM" id="SSF47413">
    <property type="entry name" value="lambda repressor-like DNA-binding domains"/>
    <property type="match status" value="1"/>
</dbReference>
<gene>
    <name evidence="1" type="ORF">ML536_11070</name>
</gene>
<accession>A0AA41QND0</accession>
<dbReference type="Gene3D" id="1.10.260.40">
    <property type="entry name" value="lambda repressor-like DNA-binding domains"/>
    <property type="match status" value="1"/>
</dbReference>
<dbReference type="RefSeq" id="WP_281735909.1">
    <property type="nucleotide sequence ID" value="NZ_JAKETQ010000001.1"/>
</dbReference>
<dbReference type="Gene3D" id="3.30.2020.10">
    <property type="entry name" value="NE0471-like N-terminal domain"/>
    <property type="match status" value="1"/>
</dbReference>
<comment type="caution">
    <text evidence="1">The sequence shown here is derived from an EMBL/GenBank/DDBJ whole genome shotgun (WGS) entry which is preliminary data.</text>
</comment>
<dbReference type="EMBL" id="JALAZD010000001">
    <property type="protein sequence ID" value="MCI0127367.1"/>
    <property type="molecule type" value="Genomic_DNA"/>
</dbReference>
<dbReference type="InterPro" id="IPR010982">
    <property type="entry name" value="Lambda_DNA-bd_dom_sf"/>
</dbReference>
<name>A0AA41QND0_9HYPH</name>
<sequence length="152" mass="17018">MEREVLLVERRTPRLVDASPVTARIVKIVWSDGIAEHRDISPILANHRSLIRLRIDDALFVGVRVVEDGTGLEWSDGSKISATSLLALPRSEMSNQEFRNVMDDLHISIEALSLLLGLSKRVISDYRAAKAVPKHVALALRYVAERSDRLVL</sequence>
<protein>
    <recommendedName>
        <fullName evidence="3">DUF2442 domain-containing protein</fullName>
    </recommendedName>
</protein>
<dbReference type="AlphaFoldDB" id="A0AA41QND0"/>
<evidence type="ECO:0000313" key="1">
    <source>
        <dbReference type="EMBL" id="MCI0127367.1"/>
    </source>
</evidence>
<reference evidence="1" key="1">
    <citation type="submission" date="2022-03" db="EMBL/GenBank/DDBJ databases">
        <title>The complete genome sequence of a Methyloterrigena soli.</title>
        <authorList>
            <person name="Zi Z."/>
        </authorList>
    </citation>
    <scope>NUCLEOTIDE SEQUENCE</scope>
    <source>
        <strain evidence="1">M48</strain>
    </source>
</reference>
<proteinExistence type="predicted"/>
<keyword evidence="2" id="KW-1185">Reference proteome</keyword>
<dbReference type="Proteomes" id="UP001156140">
    <property type="component" value="Unassembled WGS sequence"/>
</dbReference>
<evidence type="ECO:0000313" key="2">
    <source>
        <dbReference type="Proteomes" id="UP001156140"/>
    </source>
</evidence>
<organism evidence="1 2">
    <name type="scientific">Paradevosia shaoguanensis</name>
    <dbReference type="NCBI Taxonomy" id="1335043"/>
    <lineage>
        <taxon>Bacteria</taxon>
        <taxon>Pseudomonadati</taxon>
        <taxon>Pseudomonadota</taxon>
        <taxon>Alphaproteobacteria</taxon>
        <taxon>Hyphomicrobiales</taxon>
        <taxon>Devosiaceae</taxon>
        <taxon>Paradevosia</taxon>
    </lineage>
</organism>
<dbReference type="SUPFAM" id="SSF143880">
    <property type="entry name" value="NE0471 N-terminal domain-like"/>
    <property type="match status" value="1"/>
</dbReference>
<evidence type="ECO:0008006" key="3">
    <source>
        <dbReference type="Google" id="ProtNLM"/>
    </source>
</evidence>
<dbReference type="InterPro" id="IPR036782">
    <property type="entry name" value="NE0471-like_N"/>
</dbReference>
<dbReference type="GO" id="GO:0003677">
    <property type="term" value="F:DNA binding"/>
    <property type="evidence" value="ECO:0007669"/>
    <property type="project" value="InterPro"/>
</dbReference>